<feature type="transmembrane region" description="Helical" evidence="1">
    <location>
        <begin position="56"/>
        <end position="74"/>
    </location>
</feature>
<evidence type="ECO:0000313" key="3">
    <source>
        <dbReference type="Proteomes" id="UP000683139"/>
    </source>
</evidence>
<keyword evidence="1" id="KW-0812">Transmembrane</keyword>
<keyword evidence="3" id="KW-1185">Reference proteome</keyword>
<dbReference type="RefSeq" id="WP_213513116.1">
    <property type="nucleotide sequence ID" value="NZ_BOSE01000001.1"/>
</dbReference>
<reference evidence="2" key="1">
    <citation type="submission" date="2021-03" db="EMBL/GenBank/DDBJ databases">
        <title>Antimicrobial resistance genes in bacteria isolated from Japanese honey, and their potential for conferring macrolide and lincosamide resistance in the American foulbrood pathogen Paenibacillus larvae.</title>
        <authorList>
            <person name="Okamoto M."/>
            <person name="Kumagai M."/>
            <person name="Kanamori H."/>
            <person name="Takamatsu D."/>
        </authorList>
    </citation>
    <scope>NUCLEOTIDE SEQUENCE</scope>
    <source>
        <strain evidence="2">J40TS1</strain>
    </source>
</reference>
<evidence type="ECO:0000256" key="1">
    <source>
        <dbReference type="SAM" id="Phobius"/>
    </source>
</evidence>
<feature type="transmembrane region" description="Helical" evidence="1">
    <location>
        <begin position="190"/>
        <end position="211"/>
    </location>
</feature>
<dbReference type="AlphaFoldDB" id="A0A919YK56"/>
<feature type="transmembrane region" description="Helical" evidence="1">
    <location>
        <begin position="135"/>
        <end position="162"/>
    </location>
</feature>
<evidence type="ECO:0000313" key="2">
    <source>
        <dbReference type="EMBL" id="GIP14940.1"/>
    </source>
</evidence>
<accession>A0A919YK56</accession>
<name>A0A919YK56_9BACL</name>
<keyword evidence="1" id="KW-0472">Membrane</keyword>
<protein>
    <submittedName>
        <fullName evidence="2">Uncharacterized protein</fullName>
    </submittedName>
</protein>
<proteinExistence type="predicted"/>
<gene>
    <name evidence="2" type="ORF">J40TS1_05820</name>
</gene>
<organism evidence="2 3">
    <name type="scientific">Paenibacillus montaniterrae</name>
    <dbReference type="NCBI Taxonomy" id="429341"/>
    <lineage>
        <taxon>Bacteria</taxon>
        <taxon>Bacillati</taxon>
        <taxon>Bacillota</taxon>
        <taxon>Bacilli</taxon>
        <taxon>Bacillales</taxon>
        <taxon>Paenibacillaceae</taxon>
        <taxon>Paenibacillus</taxon>
    </lineage>
</organism>
<dbReference type="Proteomes" id="UP000683139">
    <property type="component" value="Unassembled WGS sequence"/>
</dbReference>
<sequence>MLDKIKDSLLDPSVAFSGYVLTLLGNIKALQFKIFAHTSIEELSFMSRNIKVFRKLLLNVSLSLFLCIYTVFLFTLDFDVINLYTLVSQFNFTIYISIFLFTLIYLIILLIPFIQKKVAELIMVNRKSRRKHSSFVLITICMMLTYSLCVLFLYAIIVINYLKARSIDLLGSAPEEFDFLLSSALYSPKIVFQLLFFTLLCILFLSLLPFISKYLADSEVVICITFKDNTILENKHIINPNVRNGILVSDSKDSFSKKIYIPNENIKKIDFLIIQYFLGIDETTIKPVTTNKNKLVSELINLSEKEKKVVEDILQNSMKCQETKTTV</sequence>
<feature type="transmembrane region" description="Helical" evidence="1">
    <location>
        <begin position="94"/>
        <end position="114"/>
    </location>
</feature>
<dbReference type="EMBL" id="BOSE01000001">
    <property type="protein sequence ID" value="GIP14940.1"/>
    <property type="molecule type" value="Genomic_DNA"/>
</dbReference>
<comment type="caution">
    <text evidence="2">The sequence shown here is derived from an EMBL/GenBank/DDBJ whole genome shotgun (WGS) entry which is preliminary data.</text>
</comment>
<keyword evidence="1" id="KW-1133">Transmembrane helix</keyword>